<dbReference type="InterPro" id="IPR020562">
    <property type="entry name" value="PRibGlycinamide_synth_N"/>
</dbReference>
<dbReference type="InterPro" id="IPR020560">
    <property type="entry name" value="PRibGlycinamide_synth_C-dom"/>
</dbReference>
<evidence type="ECO:0000256" key="7">
    <source>
        <dbReference type="ARBA" id="ARBA00022741"/>
    </source>
</evidence>
<evidence type="ECO:0000256" key="8">
    <source>
        <dbReference type="ARBA" id="ARBA00022755"/>
    </source>
</evidence>
<proteinExistence type="inferred from homology"/>
<dbReference type="SMART" id="SM01209">
    <property type="entry name" value="GARS_A"/>
    <property type="match status" value="1"/>
</dbReference>
<dbReference type="SUPFAM" id="SSF52440">
    <property type="entry name" value="PreATP-grasp domain"/>
    <property type="match status" value="1"/>
</dbReference>
<dbReference type="Pfam" id="PF02843">
    <property type="entry name" value="GARS_C"/>
    <property type="match status" value="1"/>
</dbReference>
<evidence type="ECO:0000256" key="15">
    <source>
        <dbReference type="PROSITE-ProRule" id="PRU00409"/>
    </source>
</evidence>
<dbReference type="SUPFAM" id="SSF51246">
    <property type="entry name" value="Rudiment single hybrid motif"/>
    <property type="match status" value="1"/>
</dbReference>
<dbReference type="GO" id="GO:0004637">
    <property type="term" value="F:phosphoribosylamine-glycine ligase activity"/>
    <property type="evidence" value="ECO:0007669"/>
    <property type="project" value="UniProtKB-UniRule"/>
</dbReference>
<dbReference type="InterPro" id="IPR037123">
    <property type="entry name" value="PRibGlycinamide_synth_C_sf"/>
</dbReference>
<dbReference type="NCBIfam" id="TIGR00877">
    <property type="entry name" value="purD"/>
    <property type="match status" value="1"/>
</dbReference>
<comment type="similarity">
    <text evidence="11 14">Belongs to the GARS family.</text>
</comment>
<evidence type="ECO:0000256" key="11">
    <source>
        <dbReference type="ARBA" id="ARBA00038345"/>
    </source>
</evidence>
<reference evidence="17 18" key="1">
    <citation type="journal article" date="2015" name="Nature">
        <title>rRNA introns, odd ribosomes, and small enigmatic genomes across a large radiation of phyla.</title>
        <authorList>
            <person name="Brown C.T."/>
            <person name="Hug L.A."/>
            <person name="Thomas B.C."/>
            <person name="Sharon I."/>
            <person name="Castelle C.J."/>
            <person name="Singh A."/>
            <person name="Wilkins M.J."/>
            <person name="Williams K.H."/>
            <person name="Banfield J.F."/>
        </authorList>
    </citation>
    <scope>NUCLEOTIDE SEQUENCE [LARGE SCALE GENOMIC DNA]</scope>
</reference>
<comment type="pathway">
    <text evidence="3 14">Purine metabolism; IMP biosynthesis via de novo pathway; N(1)-(5-phospho-D-ribosyl)glycinamide from 5-phospho-alpha-D-ribose 1-diphosphate: step 2/2.</text>
</comment>
<dbReference type="GO" id="GO:0006189">
    <property type="term" value="P:'de novo' IMP biosynthetic process"/>
    <property type="evidence" value="ECO:0007669"/>
    <property type="project" value="UniProtKB-UniRule"/>
</dbReference>
<comment type="cofactor">
    <cofactor evidence="2">
        <name>Mg(2+)</name>
        <dbReference type="ChEBI" id="CHEBI:18420"/>
    </cofactor>
</comment>
<dbReference type="PATRIC" id="fig|1618482.3.peg.1150"/>
<dbReference type="Pfam" id="PF02844">
    <property type="entry name" value="GARS_N"/>
    <property type="match status" value="1"/>
</dbReference>
<dbReference type="InterPro" id="IPR011054">
    <property type="entry name" value="Rudment_hybrid_motif"/>
</dbReference>
<name>A0A0G0W6I5_9BACT</name>
<dbReference type="Gene3D" id="3.40.50.20">
    <property type="match status" value="1"/>
</dbReference>
<dbReference type="PANTHER" id="PTHR43472">
    <property type="entry name" value="PHOSPHORIBOSYLAMINE--GLYCINE LIGASE"/>
    <property type="match status" value="1"/>
</dbReference>
<dbReference type="InterPro" id="IPR013815">
    <property type="entry name" value="ATP_grasp_subdomain_1"/>
</dbReference>
<evidence type="ECO:0000256" key="6">
    <source>
        <dbReference type="ARBA" id="ARBA00022723"/>
    </source>
</evidence>
<evidence type="ECO:0000256" key="9">
    <source>
        <dbReference type="ARBA" id="ARBA00022840"/>
    </source>
</evidence>
<dbReference type="AlphaFoldDB" id="A0A0G0W6I5"/>
<dbReference type="HAMAP" id="MF_00138">
    <property type="entry name" value="GARS"/>
    <property type="match status" value="1"/>
</dbReference>
<dbReference type="Pfam" id="PF01071">
    <property type="entry name" value="GARS_A"/>
    <property type="match status" value="1"/>
</dbReference>
<evidence type="ECO:0000256" key="13">
    <source>
        <dbReference type="ARBA" id="ARBA00042864"/>
    </source>
</evidence>
<dbReference type="GO" id="GO:0005524">
    <property type="term" value="F:ATP binding"/>
    <property type="evidence" value="ECO:0007669"/>
    <property type="project" value="UniProtKB-UniRule"/>
</dbReference>
<dbReference type="PROSITE" id="PS00184">
    <property type="entry name" value="GARS"/>
    <property type="match status" value="1"/>
</dbReference>
<evidence type="ECO:0000256" key="1">
    <source>
        <dbReference type="ARBA" id="ARBA00001936"/>
    </source>
</evidence>
<dbReference type="SMART" id="SM01210">
    <property type="entry name" value="GARS_C"/>
    <property type="match status" value="1"/>
</dbReference>
<evidence type="ECO:0000256" key="10">
    <source>
        <dbReference type="ARBA" id="ARBA00023211"/>
    </source>
</evidence>
<dbReference type="InterPro" id="IPR020561">
    <property type="entry name" value="PRibGlycinamid_synth_ATP-grasp"/>
</dbReference>
<dbReference type="InterPro" id="IPR000115">
    <property type="entry name" value="PRibGlycinamide_synth"/>
</dbReference>
<dbReference type="Gene3D" id="3.30.1490.20">
    <property type="entry name" value="ATP-grasp fold, A domain"/>
    <property type="match status" value="1"/>
</dbReference>
<evidence type="ECO:0000256" key="5">
    <source>
        <dbReference type="ARBA" id="ARBA00022598"/>
    </source>
</evidence>
<keyword evidence="9 15" id="KW-0067">ATP-binding</keyword>
<dbReference type="PROSITE" id="PS50975">
    <property type="entry name" value="ATP_GRASP"/>
    <property type="match status" value="1"/>
</dbReference>
<comment type="caution">
    <text evidence="17">The sequence shown here is derived from an EMBL/GenBank/DDBJ whole genome shotgun (WGS) entry which is preliminary data.</text>
</comment>
<dbReference type="Gene3D" id="3.90.600.10">
    <property type="entry name" value="Phosphoribosylglycinamide synthetase, C-terminal domain"/>
    <property type="match status" value="1"/>
</dbReference>
<feature type="domain" description="ATP-grasp" evidence="16">
    <location>
        <begin position="109"/>
        <end position="315"/>
    </location>
</feature>
<dbReference type="Proteomes" id="UP000034664">
    <property type="component" value="Unassembled WGS sequence"/>
</dbReference>
<keyword evidence="7 15" id="KW-0547">Nucleotide-binding</keyword>
<comment type="catalytic activity">
    <reaction evidence="14">
        <text>5-phospho-beta-D-ribosylamine + glycine + ATP = N(1)-(5-phospho-beta-D-ribosyl)glycinamide + ADP + phosphate + H(+)</text>
        <dbReference type="Rhea" id="RHEA:17453"/>
        <dbReference type="ChEBI" id="CHEBI:15378"/>
        <dbReference type="ChEBI" id="CHEBI:30616"/>
        <dbReference type="ChEBI" id="CHEBI:43474"/>
        <dbReference type="ChEBI" id="CHEBI:57305"/>
        <dbReference type="ChEBI" id="CHEBI:58681"/>
        <dbReference type="ChEBI" id="CHEBI:143788"/>
        <dbReference type="ChEBI" id="CHEBI:456216"/>
        <dbReference type="EC" id="6.3.4.13"/>
    </reaction>
</comment>
<dbReference type="InterPro" id="IPR011761">
    <property type="entry name" value="ATP-grasp"/>
</dbReference>
<organism evidence="17 18">
    <name type="scientific">Candidatus Roizmanbacteria bacterium GW2011_GWB1_40_7</name>
    <dbReference type="NCBI Taxonomy" id="1618482"/>
    <lineage>
        <taxon>Bacteria</taxon>
        <taxon>Candidatus Roizmaniibacteriota</taxon>
    </lineage>
</organism>
<sequence length="421" mass="46208">MTERVLIVGSGGREHALGWKIKQSANSPDLYFAPGNGGTQQIGTNLDIEATEVNNLARFSSDNKVGLTVVGPESPLGEGIVNVFNEDRLPIFGPTQEAARLETSKSWAIDFMKRHNIPQPKSVVFTDLRVAMHFFDEPVWKDFVIKADGLASGKGVFLPDSKEEATNAIKRIMIDREFDNGSRIVIQERLRGKEISFLAFTDGKIIVPLLPAQDHKRVNDNDKGHNTGGMGAFAPAASMDKELVKQVYDRILKPTVEGMGMEGNLFKGVLYAGLMMTNDGPKVLEYNVRFGDPETQPLMMLLSSDLLKALKNTSGGRLKKSDIGFRRGAAVCVVLAAEGYPEKPITGDEIHGLESITDPNIQLFHAGTVLENGKVITNGGRIVDVTAYGKNRGDARKKLYPYIGKNGIYFRGMHYRKDIGL</sequence>
<dbReference type="SUPFAM" id="SSF56059">
    <property type="entry name" value="Glutathione synthetase ATP-binding domain-like"/>
    <property type="match status" value="1"/>
</dbReference>
<dbReference type="GO" id="GO:0009113">
    <property type="term" value="P:purine nucleobase biosynthetic process"/>
    <property type="evidence" value="ECO:0007669"/>
    <property type="project" value="InterPro"/>
</dbReference>
<gene>
    <name evidence="14" type="primary">purD</name>
    <name evidence="17" type="ORF">UU14_C0043G0007</name>
</gene>
<dbReference type="FunFam" id="3.30.470.20:FF:000018">
    <property type="entry name" value="Trifunctional purine biosynthetic protein adenosine-3"/>
    <property type="match status" value="1"/>
</dbReference>
<dbReference type="InterPro" id="IPR020559">
    <property type="entry name" value="PRibGlycinamide_synth_CS"/>
</dbReference>
<protein>
    <recommendedName>
        <fullName evidence="4 14">Phosphoribosylamine--glycine ligase</fullName>
        <ecNumber evidence="4 14">6.3.4.13</ecNumber>
    </recommendedName>
    <alternativeName>
        <fullName evidence="14">GARS</fullName>
    </alternativeName>
    <alternativeName>
        <fullName evidence="12 14">Glycinamide ribonucleotide synthetase</fullName>
    </alternativeName>
    <alternativeName>
        <fullName evidence="13 14">Phosphoribosylglycinamide synthetase</fullName>
    </alternativeName>
</protein>
<evidence type="ECO:0000259" key="16">
    <source>
        <dbReference type="PROSITE" id="PS50975"/>
    </source>
</evidence>
<comment type="cofactor">
    <cofactor evidence="1">
        <name>Mn(2+)</name>
        <dbReference type="ChEBI" id="CHEBI:29035"/>
    </cofactor>
</comment>
<dbReference type="PANTHER" id="PTHR43472:SF1">
    <property type="entry name" value="PHOSPHORIBOSYLAMINE--GLYCINE LIGASE, CHLOROPLASTIC"/>
    <property type="match status" value="1"/>
</dbReference>
<evidence type="ECO:0000256" key="3">
    <source>
        <dbReference type="ARBA" id="ARBA00005174"/>
    </source>
</evidence>
<dbReference type="GO" id="GO:0046872">
    <property type="term" value="F:metal ion binding"/>
    <property type="evidence" value="ECO:0007669"/>
    <property type="project" value="UniProtKB-KW"/>
</dbReference>
<dbReference type="EMBL" id="LBZM01000043">
    <property type="protein sequence ID" value="KKR70862.1"/>
    <property type="molecule type" value="Genomic_DNA"/>
</dbReference>
<keyword evidence="10" id="KW-0464">Manganese</keyword>
<evidence type="ECO:0000313" key="17">
    <source>
        <dbReference type="EMBL" id="KKR70862.1"/>
    </source>
</evidence>
<evidence type="ECO:0000256" key="2">
    <source>
        <dbReference type="ARBA" id="ARBA00001946"/>
    </source>
</evidence>
<dbReference type="UniPathway" id="UPA00074">
    <property type="reaction ID" value="UER00125"/>
</dbReference>
<dbReference type="InterPro" id="IPR016185">
    <property type="entry name" value="PreATP-grasp_dom_sf"/>
</dbReference>
<dbReference type="EC" id="6.3.4.13" evidence="4 14"/>
<evidence type="ECO:0000313" key="18">
    <source>
        <dbReference type="Proteomes" id="UP000034664"/>
    </source>
</evidence>
<keyword evidence="6" id="KW-0479">Metal-binding</keyword>
<dbReference type="Gene3D" id="3.30.470.20">
    <property type="entry name" value="ATP-grasp fold, B domain"/>
    <property type="match status" value="1"/>
</dbReference>
<keyword evidence="8 14" id="KW-0658">Purine biosynthesis</keyword>
<keyword evidence="5 14" id="KW-0436">Ligase</keyword>
<accession>A0A0G0W6I5</accession>
<evidence type="ECO:0000256" key="4">
    <source>
        <dbReference type="ARBA" id="ARBA00013255"/>
    </source>
</evidence>
<evidence type="ECO:0000256" key="14">
    <source>
        <dbReference type="HAMAP-Rule" id="MF_00138"/>
    </source>
</evidence>
<evidence type="ECO:0000256" key="12">
    <source>
        <dbReference type="ARBA" id="ARBA00042242"/>
    </source>
</evidence>